<keyword evidence="3" id="KW-1185">Reference proteome</keyword>
<evidence type="ECO:0000313" key="3">
    <source>
        <dbReference type="Proteomes" id="UP000613177"/>
    </source>
</evidence>
<protein>
    <submittedName>
        <fullName evidence="2">Uncharacterized protein</fullName>
    </submittedName>
</protein>
<organism evidence="2 3">
    <name type="scientific">Thamnidium elegans</name>
    <dbReference type="NCBI Taxonomy" id="101142"/>
    <lineage>
        <taxon>Eukaryota</taxon>
        <taxon>Fungi</taxon>
        <taxon>Fungi incertae sedis</taxon>
        <taxon>Mucoromycota</taxon>
        <taxon>Mucoromycotina</taxon>
        <taxon>Mucoromycetes</taxon>
        <taxon>Mucorales</taxon>
        <taxon>Mucorineae</taxon>
        <taxon>Mucoraceae</taxon>
        <taxon>Thamnidium</taxon>
    </lineage>
</organism>
<name>A0A8H7SHV3_9FUNG</name>
<accession>A0A8H7SHV3</accession>
<sequence length="158" mass="17173">MERLLDKQAWSQLMDAGKKKPEGKEGAALVSNVIDKEGTPANNKENVVLNVVGKDETVSDIGNDDSKEASTQDLGTDNIDGDNTCTDDNITDNESFRDATPEHSTPDMEGTTTPVTAEEDSKCISSNETTEDFTMGNLSIGDNNSNDKPKEEYDDKHQ</sequence>
<comment type="caution">
    <text evidence="2">The sequence shown here is derived from an EMBL/GenBank/DDBJ whole genome shotgun (WGS) entry which is preliminary data.</text>
</comment>
<feature type="region of interest" description="Disordered" evidence="1">
    <location>
        <begin position="54"/>
        <end position="158"/>
    </location>
</feature>
<feature type="compositionally biased region" description="Low complexity" evidence="1">
    <location>
        <begin position="75"/>
        <end position="88"/>
    </location>
</feature>
<gene>
    <name evidence="2" type="ORF">INT48_004828</name>
</gene>
<feature type="compositionally biased region" description="Basic and acidic residues" evidence="1">
    <location>
        <begin position="145"/>
        <end position="158"/>
    </location>
</feature>
<dbReference type="Proteomes" id="UP000613177">
    <property type="component" value="Unassembled WGS sequence"/>
</dbReference>
<evidence type="ECO:0000313" key="2">
    <source>
        <dbReference type="EMBL" id="KAG2229562.1"/>
    </source>
</evidence>
<feature type="compositionally biased region" description="Basic and acidic residues" evidence="1">
    <location>
        <begin position="16"/>
        <end position="25"/>
    </location>
</feature>
<proteinExistence type="predicted"/>
<feature type="region of interest" description="Disordered" evidence="1">
    <location>
        <begin position="1"/>
        <end position="25"/>
    </location>
</feature>
<dbReference type="EMBL" id="JAEPRE010000262">
    <property type="protein sequence ID" value="KAG2229562.1"/>
    <property type="molecule type" value="Genomic_DNA"/>
</dbReference>
<dbReference type="AlphaFoldDB" id="A0A8H7SHV3"/>
<reference evidence="2" key="1">
    <citation type="submission" date="2021-01" db="EMBL/GenBank/DDBJ databases">
        <title>Metabolic potential, ecology and presence of endohyphal bacteria is reflected in genomic diversity of Mucoromycotina.</title>
        <authorList>
            <person name="Muszewska A."/>
            <person name="Okrasinska A."/>
            <person name="Steczkiewicz K."/>
            <person name="Drgas O."/>
            <person name="Orlowska M."/>
            <person name="Perlinska-Lenart U."/>
            <person name="Aleksandrzak-Piekarczyk T."/>
            <person name="Szatraj K."/>
            <person name="Zielenkiewicz U."/>
            <person name="Pilsyk S."/>
            <person name="Malc E."/>
            <person name="Mieczkowski P."/>
            <person name="Kruszewska J.S."/>
            <person name="Biernat P."/>
            <person name="Pawlowska J."/>
        </authorList>
    </citation>
    <scope>NUCLEOTIDE SEQUENCE</scope>
    <source>
        <strain evidence="2">WA0000018081</strain>
    </source>
</reference>
<evidence type="ECO:0000256" key="1">
    <source>
        <dbReference type="SAM" id="MobiDB-lite"/>
    </source>
</evidence>
<feature type="compositionally biased region" description="Basic and acidic residues" evidence="1">
    <location>
        <begin position="94"/>
        <end position="106"/>
    </location>
</feature>